<sequence>MQSPVEKKVVGYVSRQRTAIHFSSNPPTKLLVPSTPSSAQSTSQAWGLLLLWFIQEFIKQLFFTLMSEEKSNRYGSCRIKSFGTVQLAYYIKKLDGRYYQERD</sequence>
<accession>A0A2P5ASK4</accession>
<gene>
    <name evidence="1" type="ORF">PanWU01x14_304170</name>
</gene>
<proteinExistence type="predicted"/>
<evidence type="ECO:0000313" key="2">
    <source>
        <dbReference type="Proteomes" id="UP000237105"/>
    </source>
</evidence>
<dbReference type="EMBL" id="JXTB01000463">
    <property type="protein sequence ID" value="PON39526.1"/>
    <property type="molecule type" value="Genomic_DNA"/>
</dbReference>
<dbReference type="AlphaFoldDB" id="A0A2P5ASK4"/>
<dbReference type="Proteomes" id="UP000237105">
    <property type="component" value="Unassembled WGS sequence"/>
</dbReference>
<name>A0A2P5ASK4_PARAD</name>
<organism evidence="1 2">
    <name type="scientific">Parasponia andersonii</name>
    <name type="common">Sponia andersonii</name>
    <dbReference type="NCBI Taxonomy" id="3476"/>
    <lineage>
        <taxon>Eukaryota</taxon>
        <taxon>Viridiplantae</taxon>
        <taxon>Streptophyta</taxon>
        <taxon>Embryophyta</taxon>
        <taxon>Tracheophyta</taxon>
        <taxon>Spermatophyta</taxon>
        <taxon>Magnoliopsida</taxon>
        <taxon>eudicotyledons</taxon>
        <taxon>Gunneridae</taxon>
        <taxon>Pentapetalae</taxon>
        <taxon>rosids</taxon>
        <taxon>fabids</taxon>
        <taxon>Rosales</taxon>
        <taxon>Cannabaceae</taxon>
        <taxon>Parasponia</taxon>
    </lineage>
</organism>
<dbReference type="OrthoDB" id="10314533at2759"/>
<evidence type="ECO:0000313" key="1">
    <source>
        <dbReference type="EMBL" id="PON39526.1"/>
    </source>
</evidence>
<comment type="caution">
    <text evidence="1">The sequence shown here is derived from an EMBL/GenBank/DDBJ whole genome shotgun (WGS) entry which is preliminary data.</text>
</comment>
<reference evidence="2" key="1">
    <citation type="submission" date="2016-06" db="EMBL/GenBank/DDBJ databases">
        <title>Parallel loss of symbiosis genes in relatives of nitrogen-fixing non-legume Parasponia.</title>
        <authorList>
            <person name="Van Velzen R."/>
            <person name="Holmer R."/>
            <person name="Bu F."/>
            <person name="Rutten L."/>
            <person name="Van Zeijl A."/>
            <person name="Liu W."/>
            <person name="Santuari L."/>
            <person name="Cao Q."/>
            <person name="Sharma T."/>
            <person name="Shen D."/>
            <person name="Roswanjaya Y."/>
            <person name="Wardhani T."/>
            <person name="Kalhor M.S."/>
            <person name="Jansen J."/>
            <person name="Van den Hoogen J."/>
            <person name="Gungor B."/>
            <person name="Hartog M."/>
            <person name="Hontelez J."/>
            <person name="Verver J."/>
            <person name="Yang W.-C."/>
            <person name="Schijlen E."/>
            <person name="Repin R."/>
            <person name="Schilthuizen M."/>
            <person name="Schranz E."/>
            <person name="Heidstra R."/>
            <person name="Miyata K."/>
            <person name="Fedorova E."/>
            <person name="Kohlen W."/>
            <person name="Bisseling T."/>
            <person name="Smit S."/>
            <person name="Geurts R."/>
        </authorList>
    </citation>
    <scope>NUCLEOTIDE SEQUENCE [LARGE SCALE GENOMIC DNA]</scope>
    <source>
        <strain evidence="2">cv. WU1-14</strain>
    </source>
</reference>
<keyword evidence="2" id="KW-1185">Reference proteome</keyword>
<protein>
    <submittedName>
        <fullName evidence="1">Uncharacterized protein</fullName>
    </submittedName>
</protein>